<dbReference type="PANTHER" id="PTHR30508:SF1">
    <property type="entry name" value="UPF0051 PROTEIN ABCI8, CHLOROPLASTIC-RELATED"/>
    <property type="match status" value="1"/>
</dbReference>
<gene>
    <name evidence="5" type="primary">sufB</name>
</gene>
<dbReference type="InterPro" id="IPR037284">
    <property type="entry name" value="SUF_FeS_clus_asmbl_SufBD_sf"/>
</dbReference>
<protein>
    <recommendedName>
        <fullName evidence="2">Iron-sulfur cluster assembly SufBD family protein ycf24</fullName>
    </recommendedName>
</protein>
<dbReference type="Pfam" id="PF01458">
    <property type="entry name" value="SUFBD_core"/>
    <property type="match status" value="1"/>
</dbReference>
<dbReference type="Pfam" id="PF19295">
    <property type="entry name" value="SufBD_N"/>
    <property type="match status" value="1"/>
</dbReference>
<dbReference type="InterPro" id="IPR010231">
    <property type="entry name" value="SUF_FeS_clus_asmbl_SufB"/>
</dbReference>
<dbReference type="InterPro" id="IPR000825">
    <property type="entry name" value="SUF_FeS_clus_asmbl_SufBD_core"/>
</dbReference>
<evidence type="ECO:0000259" key="4">
    <source>
        <dbReference type="Pfam" id="PF19295"/>
    </source>
</evidence>
<keyword evidence="5" id="KW-0150">Chloroplast</keyword>
<sequence>MSDNTKSSKTNKYLNSLINKPYEYGFHTDIESAYFPKGLSAKIIKLISKIKQEPSYLTKFRLKAYEKWIKMREPKWSNLFYNSINYNKILYYSIPKNKKKLQSLDEVDPQIRETFEKLGISLDEQKRISNVAIDAVFDSVSIATTFKKELASHGVIFCSITEAIELYPNLMKKYLGSVIPNGDNFYSSLNSATFSDGSFCYIPPNTKCPLELSTYFRINNKESGQFERTLIIADSNSYVSYLEGCTAPQFDNNQLHAAVVELIALDNATIKYSTVQNWYSGNLEGEGGIYNFVTKRGICTGKNSKILWTQVETGSSITWKYPSCILLGNNSIGEFASIALTNNYQQADTGSKMIHIGRSTKSKIISKGISAGYSINNYRGLVKIGPRAHYSRNYSQCDSLILSQKSQANTFPYIQVKNPYCVVEHEASTSKIGEEQIFYFMQRGINVEEAIGLMINGFCKEILNDLPMEFAMEADRLLNLKLEGTIG</sequence>
<dbReference type="NCBIfam" id="NF008773">
    <property type="entry name" value="PRK11814.1"/>
    <property type="match status" value="1"/>
</dbReference>
<keyword evidence="5" id="KW-0934">Plastid</keyword>
<geneLocation type="chloroplast" evidence="5"/>
<feature type="domain" description="SUF system FeS cluster assembly SufBD core" evidence="3">
    <location>
        <begin position="216"/>
        <end position="458"/>
    </location>
</feature>
<dbReference type="InterPro" id="IPR045595">
    <property type="entry name" value="SufBD_N"/>
</dbReference>
<evidence type="ECO:0000259" key="3">
    <source>
        <dbReference type="Pfam" id="PF01458"/>
    </source>
</evidence>
<organism evidence="5">
    <name type="scientific">Vertebrata australis</name>
    <dbReference type="NCBI Taxonomy" id="1967852"/>
    <lineage>
        <taxon>Eukaryota</taxon>
        <taxon>Rhodophyta</taxon>
        <taxon>Florideophyceae</taxon>
        <taxon>Rhodymeniophycidae</taxon>
        <taxon>Ceramiales</taxon>
        <taxon>Rhodomelaceae</taxon>
        <taxon>Polysiphonioideae</taxon>
        <taxon>Vertebrata</taxon>
    </lineage>
</organism>
<dbReference type="GeneID" id="33358818"/>
<dbReference type="GO" id="GO:0016226">
    <property type="term" value="P:iron-sulfur cluster assembly"/>
    <property type="evidence" value="ECO:0007669"/>
    <property type="project" value="InterPro"/>
</dbReference>
<reference evidence="5" key="1">
    <citation type="journal article" date="2017" name="J. Phycol.">
        <title>Analysis of chloroplast genomes and a supermatrix inform reclassification of the Rhodomelaceae (Rhodophyta).</title>
        <authorList>
            <person name="Diaz-Tapia P."/>
            <person name="Maggs C.A."/>
            <person name="West J.A."/>
            <person name="Verbruggen H."/>
        </authorList>
    </citation>
    <scope>NUCLEOTIDE SEQUENCE</scope>
    <source>
        <strain evidence="5">PD931</strain>
    </source>
</reference>
<evidence type="ECO:0000256" key="2">
    <source>
        <dbReference type="ARBA" id="ARBA00044134"/>
    </source>
</evidence>
<name>A0A1Z1MIR7_9FLOR</name>
<dbReference type="AlphaFoldDB" id="A0A1Z1MIR7"/>
<proteinExistence type="inferred from homology"/>
<dbReference type="PANTHER" id="PTHR30508">
    <property type="entry name" value="FES CLUSTER ASSEMBLY PROTEIN SUF"/>
    <property type="match status" value="1"/>
</dbReference>
<dbReference type="RefSeq" id="YP_009396593.1">
    <property type="nucleotide sequence ID" value="NC_035283.1"/>
</dbReference>
<evidence type="ECO:0000313" key="5">
    <source>
        <dbReference type="EMBL" id="ARW65779.1"/>
    </source>
</evidence>
<evidence type="ECO:0000256" key="1">
    <source>
        <dbReference type="ARBA" id="ARBA00043967"/>
    </source>
</evidence>
<dbReference type="InterPro" id="IPR055346">
    <property type="entry name" value="Fe-S_cluster_assembly_SufBD"/>
</dbReference>
<accession>A0A1Z1MIR7</accession>
<feature type="domain" description="SUF system FeS cluster assembly SufBD N-terminal" evidence="4">
    <location>
        <begin position="145"/>
        <end position="207"/>
    </location>
</feature>
<comment type="similarity">
    <text evidence="1">Belongs to the iron-sulfur cluster assembly SufBD family.</text>
</comment>
<dbReference type="NCBIfam" id="TIGR01980">
    <property type="entry name" value="sufB"/>
    <property type="match status" value="1"/>
</dbReference>
<dbReference type="EMBL" id="MF101439">
    <property type="protein sequence ID" value="ARW65779.1"/>
    <property type="molecule type" value="Genomic_DNA"/>
</dbReference>
<dbReference type="SUPFAM" id="SSF101960">
    <property type="entry name" value="Stabilizer of iron transporter SufD"/>
    <property type="match status" value="1"/>
</dbReference>